<keyword evidence="2" id="KW-0472">Membrane</keyword>
<evidence type="ECO:0000256" key="2">
    <source>
        <dbReference type="SAM" id="Phobius"/>
    </source>
</evidence>
<protein>
    <submittedName>
        <fullName evidence="3">Uncharacterized protein</fullName>
    </submittedName>
</protein>
<feature type="transmembrane region" description="Helical" evidence="2">
    <location>
        <begin position="12"/>
        <end position="34"/>
    </location>
</feature>
<organism evidence="3 4">
    <name type="scientific">Bacillus cereus</name>
    <dbReference type="NCBI Taxonomy" id="1396"/>
    <lineage>
        <taxon>Bacteria</taxon>
        <taxon>Bacillati</taxon>
        <taxon>Bacillota</taxon>
        <taxon>Bacilli</taxon>
        <taxon>Bacillales</taxon>
        <taxon>Bacillaceae</taxon>
        <taxon>Bacillus</taxon>
        <taxon>Bacillus cereus group</taxon>
    </lineage>
</organism>
<keyword evidence="1" id="KW-0175">Coiled coil</keyword>
<dbReference type="EMBL" id="NVLK01000039">
    <property type="protein sequence ID" value="PEC20586.1"/>
    <property type="molecule type" value="Genomic_DNA"/>
</dbReference>
<gene>
    <name evidence="3" type="ORF">COM96_18560</name>
</gene>
<evidence type="ECO:0000256" key="1">
    <source>
        <dbReference type="SAM" id="Coils"/>
    </source>
</evidence>
<dbReference type="RefSeq" id="WP_097905013.1">
    <property type="nucleotide sequence ID" value="NZ_NVLK01000039.1"/>
</dbReference>
<sequence>MQLQTLIRRKSFWIILIGVLIGLITVVSVGVKYVEMKEEKARMEVIEKEKNKAEEEAAAKKKVGKTANNNTIFNIDWKTFKNQWYNSLNSTNRNLSVINDIEEKPSAFSIRHDGQISRALFVSANTDENTEKVVYAVVIGATEKNNVDRNTAVLIASANLINLTDQSLTAEERKEIILEHLGLGDGVILKEKSLSYSYNGITYKAEYEQGNESLGTLTVSVEKNNN</sequence>
<evidence type="ECO:0000313" key="4">
    <source>
        <dbReference type="Proteomes" id="UP000220006"/>
    </source>
</evidence>
<dbReference type="Proteomes" id="UP000220006">
    <property type="component" value="Unassembled WGS sequence"/>
</dbReference>
<proteinExistence type="predicted"/>
<evidence type="ECO:0000313" key="3">
    <source>
        <dbReference type="EMBL" id="PEC20586.1"/>
    </source>
</evidence>
<accession>A0A2A7HUC1</accession>
<comment type="caution">
    <text evidence="3">The sequence shown here is derived from an EMBL/GenBank/DDBJ whole genome shotgun (WGS) entry which is preliminary data.</text>
</comment>
<dbReference type="AlphaFoldDB" id="A0A2A7HUC1"/>
<keyword evidence="2" id="KW-0812">Transmembrane</keyword>
<feature type="coiled-coil region" evidence="1">
    <location>
        <begin position="36"/>
        <end position="63"/>
    </location>
</feature>
<keyword evidence="2" id="KW-1133">Transmembrane helix</keyword>
<name>A0A2A7HUC1_BACCE</name>
<reference evidence="3 4" key="1">
    <citation type="submission" date="2017-09" db="EMBL/GenBank/DDBJ databases">
        <title>Large-scale bioinformatics analysis of Bacillus genomes uncovers conserved roles of natural products in bacterial physiology.</title>
        <authorList>
            <consortium name="Agbiome Team Llc"/>
            <person name="Bleich R.M."/>
            <person name="Grubbs K.J."/>
            <person name="Santa Maria K.C."/>
            <person name="Allen S.E."/>
            <person name="Farag S."/>
            <person name="Shank E.A."/>
            <person name="Bowers A."/>
        </authorList>
    </citation>
    <scope>NUCLEOTIDE SEQUENCE [LARGE SCALE GENOMIC DNA]</scope>
    <source>
        <strain evidence="3 4">AFS096845</strain>
    </source>
</reference>